<dbReference type="Gene3D" id="3.30.460.80">
    <property type="entry name" value="NADH:ubiquinone oxidoreductase, 30kDa subunit"/>
    <property type="match status" value="1"/>
</dbReference>
<dbReference type="EC" id="1.6.99.5" evidence="5"/>
<sequence length="528" mass="58587">MPPCSSTDKDAIMPNPALRLLTDFKRWGTPLPVWSGRLYNEYWPLAAQNIRAQGGRLLALWGEDRRSTEAGYLVHAAFLSETGIIRAEMIVDPAIAAYPSLATVFPGALRMERTLYDLLGIRATGTNDTRPWLRHAAWPADQFPLRTDFSGEGLDIAADRDYTFLAASSPDTHEIPVGPIHAGIIEPGHFHFQVLGEEILRLEERFGYTHKGVERLFQGLDVAAGARLAGRISGDSTVAYAWSYAQAIEQITNAPVPERAQWLRALCLERERLANHLGDLGAIGNDAGLAFALTQFQALKEDLLRENQHYFGHRYLMDQVLPGGVDGDLTVAAVATLQRTGQTLKSAVGRLQEILAEHGGLRDRVVQLGIISPKRAAQLGLMGVAGRASGQAWDLRVQFPTSPYDQLQVRMASAAEGDVAARMAVRFQEIFESLRLQEEILRRLPCGSVYHPLDLRDAAGEGIGWVEGWRGEVFFWLRMEQGHICRCHPQDPSWTLWPALEEAVLRDIVADFPLINKSFNLSYSGHDL</sequence>
<evidence type="ECO:0000256" key="1">
    <source>
        <dbReference type="ARBA" id="ARBA00023002"/>
    </source>
</evidence>
<dbReference type="GO" id="GO:0048038">
    <property type="term" value="F:quinone binding"/>
    <property type="evidence" value="ECO:0007669"/>
    <property type="project" value="InterPro"/>
</dbReference>
<dbReference type="Pfam" id="PF00346">
    <property type="entry name" value="Complex1_49kDa"/>
    <property type="match status" value="1"/>
</dbReference>
<dbReference type="SUPFAM" id="SSF143243">
    <property type="entry name" value="Nqo5-like"/>
    <property type="match status" value="1"/>
</dbReference>
<dbReference type="InterPro" id="IPR037232">
    <property type="entry name" value="NADH_quin_OxRdtase_su_C/D-like"/>
</dbReference>
<dbReference type="Pfam" id="PF00329">
    <property type="entry name" value="Complex1_30kDa"/>
    <property type="match status" value="1"/>
</dbReference>
<proteinExistence type="predicted"/>
<feature type="domain" description="NADH-quinone oxidoreductase subunit D" evidence="4">
    <location>
        <begin position="299"/>
        <end position="450"/>
    </location>
</feature>
<dbReference type="InterPro" id="IPR001268">
    <property type="entry name" value="NADH_UbQ_OxRdtase_30kDa_su"/>
</dbReference>
<dbReference type="Gene3D" id="1.10.645.10">
    <property type="entry name" value="Cytochrome-c3 Hydrogenase, chain B"/>
    <property type="match status" value="1"/>
</dbReference>
<evidence type="ECO:0000259" key="4">
    <source>
        <dbReference type="Pfam" id="PF00346"/>
    </source>
</evidence>
<protein>
    <submittedName>
        <fullName evidence="5">Putative NADH-ubiquinone oxidoreductase, chain 49kDa</fullName>
        <ecNumber evidence="5">1.6.99.5</ecNumber>
    </submittedName>
</protein>
<dbReference type="SUPFAM" id="SSF56762">
    <property type="entry name" value="HydB/Nqo4-like"/>
    <property type="match status" value="1"/>
</dbReference>
<comment type="caution">
    <text evidence="5">The sequence shown here is derived from an EMBL/GenBank/DDBJ whole genome shotgun (WGS) entry which is preliminary data.</text>
</comment>
<dbReference type="InterPro" id="IPR052197">
    <property type="entry name" value="ComplexI_49kDa-like"/>
</dbReference>
<dbReference type="PANTHER" id="PTHR43485:SF1">
    <property type="entry name" value="FORMATE HYDROGENLYASE SUBUNIT 5-RELATED"/>
    <property type="match status" value="1"/>
</dbReference>
<keyword evidence="5" id="KW-0830">Ubiquinone</keyword>
<name>A0A060USG2_9PROT</name>
<dbReference type="AlphaFoldDB" id="A0A060USG2"/>
<organism evidence="5">
    <name type="scientific">Acidithiobacillus ferrivorans</name>
    <dbReference type="NCBI Taxonomy" id="160808"/>
    <lineage>
        <taxon>Bacteria</taxon>
        <taxon>Pseudomonadati</taxon>
        <taxon>Pseudomonadota</taxon>
        <taxon>Acidithiobacillia</taxon>
        <taxon>Acidithiobacillales</taxon>
        <taxon>Acidithiobacillaceae</taxon>
        <taxon>Acidithiobacillus</taxon>
    </lineage>
</organism>
<dbReference type="InterPro" id="IPR001135">
    <property type="entry name" value="NADH_Q_OxRdtase_suD"/>
</dbReference>
<evidence type="ECO:0000256" key="2">
    <source>
        <dbReference type="ARBA" id="ARBA00023027"/>
    </source>
</evidence>
<dbReference type="GO" id="GO:0008137">
    <property type="term" value="F:NADH dehydrogenase (ubiquinone) activity"/>
    <property type="evidence" value="ECO:0007669"/>
    <property type="project" value="InterPro"/>
</dbReference>
<evidence type="ECO:0000313" key="5">
    <source>
        <dbReference type="EMBL" id="CDQ11360.1"/>
    </source>
</evidence>
<dbReference type="GO" id="GO:0051287">
    <property type="term" value="F:NAD binding"/>
    <property type="evidence" value="ECO:0007669"/>
    <property type="project" value="InterPro"/>
</dbReference>
<gene>
    <name evidence="5" type="ORF">AFERRI_530255</name>
</gene>
<dbReference type="PANTHER" id="PTHR43485">
    <property type="entry name" value="HYDROGENASE-4 COMPONENT G"/>
    <property type="match status" value="1"/>
</dbReference>
<dbReference type="InterPro" id="IPR029014">
    <property type="entry name" value="NiFe-Hase_large"/>
</dbReference>
<reference evidence="5" key="2">
    <citation type="submission" date="2014-07" db="EMBL/GenBank/DDBJ databases">
        <title>Initial genome analysis of the psychrotolerant acidophile Acidithiobacillus ferrivorans CF27: insights into iron and sulfur oxidation pathways and into biofilm formation.</title>
        <authorList>
            <person name="Talla E."/>
            <person name="Hedrich S."/>
            <person name="Mangenot S."/>
            <person name="Ji B."/>
            <person name="Johnson D.B."/>
            <person name="Barbe V."/>
            <person name="Bonnefoy V."/>
        </authorList>
    </citation>
    <scope>NUCLEOTIDE SEQUENCE [LARGE SCALE GENOMIC DNA]</scope>
    <source>
        <strain evidence="5">CF27</strain>
    </source>
</reference>
<feature type="domain" description="NADH:ubiquinone oxidoreductase 30kDa subunit" evidence="3">
    <location>
        <begin position="46"/>
        <end position="152"/>
    </location>
</feature>
<keyword evidence="1 5" id="KW-0560">Oxidoreductase</keyword>
<evidence type="ECO:0000259" key="3">
    <source>
        <dbReference type="Pfam" id="PF00329"/>
    </source>
</evidence>
<dbReference type="EMBL" id="CCCS020000049">
    <property type="protein sequence ID" value="CDQ11360.1"/>
    <property type="molecule type" value="Genomic_DNA"/>
</dbReference>
<reference evidence="5" key="1">
    <citation type="submission" date="2014-03" db="EMBL/GenBank/DDBJ databases">
        <authorList>
            <person name="Genoscope - CEA"/>
        </authorList>
    </citation>
    <scope>NUCLEOTIDE SEQUENCE [LARGE SCALE GENOMIC DNA]</scope>
    <source>
        <strain evidence="5">CF27</strain>
    </source>
</reference>
<accession>A0A060USG2</accession>
<dbReference type="GO" id="GO:0016651">
    <property type="term" value="F:oxidoreductase activity, acting on NAD(P)H"/>
    <property type="evidence" value="ECO:0007669"/>
    <property type="project" value="InterPro"/>
</dbReference>
<keyword evidence="2" id="KW-0520">NAD</keyword>